<evidence type="ECO:0008006" key="3">
    <source>
        <dbReference type="Google" id="ProtNLM"/>
    </source>
</evidence>
<proteinExistence type="predicted"/>
<comment type="caution">
    <text evidence="1">The sequence shown here is derived from an EMBL/GenBank/DDBJ whole genome shotgun (WGS) entry which is preliminary data.</text>
</comment>
<sequence length="442" mass="51366">MERRRLKLMMDLCGNNNVKNNEHNFQNLADTISTATIVFGEAELNPVEEIGNSQYIVQNNLMFQNAQFDNFDMNAVNYDIHNIEQNNEVLAIPLECYTDNFEVNSDINIEYYDNGMLEIPLENFEVNTVSSDINIEEDNEMLEIPLENFEVNTVSSDINIEEDNEMLEIPLANNESLTEDILKPNNINDENEQMDVEININVNNVQSEANNSRNIKAQPNKWKRITSQRLRMNGQGYIGFQRKGNVVTQDVQRPARNIQPTCESKFCIKAKNRFCQSFDKNQRFEIFSTFWNASWEAKKTLACNMVTKVVTKSNTTGYYNDSSRRSNTYTYHLKYKDLPALQVCKKMFLGTLGMNECMLHSWINESNHGIPKKSKNITYDISGQIKLSPQSIARRAFFCERLKHLKNWFNSLAKMPSHYCRDRTNRLYLEGPFNSLQDVYLL</sequence>
<organism evidence="1 2">
    <name type="scientific">Macrosiphum euphorbiae</name>
    <name type="common">potato aphid</name>
    <dbReference type="NCBI Taxonomy" id="13131"/>
    <lineage>
        <taxon>Eukaryota</taxon>
        <taxon>Metazoa</taxon>
        <taxon>Ecdysozoa</taxon>
        <taxon>Arthropoda</taxon>
        <taxon>Hexapoda</taxon>
        <taxon>Insecta</taxon>
        <taxon>Pterygota</taxon>
        <taxon>Neoptera</taxon>
        <taxon>Paraneoptera</taxon>
        <taxon>Hemiptera</taxon>
        <taxon>Sternorrhyncha</taxon>
        <taxon>Aphidomorpha</taxon>
        <taxon>Aphidoidea</taxon>
        <taxon>Aphididae</taxon>
        <taxon>Macrosiphini</taxon>
        <taxon>Macrosiphum</taxon>
    </lineage>
</organism>
<dbReference type="EMBL" id="CARXXK010000005">
    <property type="protein sequence ID" value="CAI6368989.1"/>
    <property type="molecule type" value="Genomic_DNA"/>
</dbReference>
<dbReference type="PANTHER" id="PTHR10773">
    <property type="entry name" value="DNA-DIRECTED RNA POLYMERASES I, II, AND III SUBUNIT RPABC2"/>
    <property type="match status" value="1"/>
</dbReference>
<gene>
    <name evidence="1" type="ORF">MEUPH1_LOCUS23283</name>
</gene>
<name>A0AAV0XK11_9HEMI</name>
<protein>
    <recommendedName>
        <fullName evidence="3">LAGLIDADG homing endonuclease</fullName>
    </recommendedName>
</protein>
<accession>A0AAV0XK11</accession>
<keyword evidence="2" id="KW-1185">Reference proteome</keyword>
<dbReference type="AlphaFoldDB" id="A0AAV0XK11"/>
<reference evidence="1 2" key="1">
    <citation type="submission" date="2023-01" db="EMBL/GenBank/DDBJ databases">
        <authorList>
            <person name="Whitehead M."/>
        </authorList>
    </citation>
    <scope>NUCLEOTIDE SEQUENCE [LARGE SCALE GENOMIC DNA]</scope>
</reference>
<evidence type="ECO:0000313" key="1">
    <source>
        <dbReference type="EMBL" id="CAI6368989.1"/>
    </source>
</evidence>
<dbReference type="Proteomes" id="UP001160148">
    <property type="component" value="Unassembled WGS sequence"/>
</dbReference>
<dbReference type="PANTHER" id="PTHR10773:SF19">
    <property type="match status" value="1"/>
</dbReference>
<evidence type="ECO:0000313" key="2">
    <source>
        <dbReference type="Proteomes" id="UP001160148"/>
    </source>
</evidence>